<gene>
    <name evidence="2" type="ORF">FB550_1311</name>
</gene>
<dbReference type="Gene3D" id="3.40.630.30">
    <property type="match status" value="1"/>
</dbReference>
<dbReference type="AlphaFoldDB" id="A0A561C9T5"/>
<dbReference type="EMBL" id="VIVN01000031">
    <property type="protein sequence ID" value="TWD87925.1"/>
    <property type="molecule type" value="Genomic_DNA"/>
</dbReference>
<dbReference type="InterPro" id="IPR016181">
    <property type="entry name" value="Acyl_CoA_acyltransferase"/>
</dbReference>
<organism evidence="2 3">
    <name type="scientific">Neobacillus bataviensis</name>
    <dbReference type="NCBI Taxonomy" id="220685"/>
    <lineage>
        <taxon>Bacteria</taxon>
        <taxon>Bacillati</taxon>
        <taxon>Bacillota</taxon>
        <taxon>Bacilli</taxon>
        <taxon>Bacillales</taxon>
        <taxon>Bacillaceae</taxon>
        <taxon>Neobacillus</taxon>
    </lineage>
</organism>
<dbReference type="PANTHER" id="PTHR43610:SF1">
    <property type="entry name" value="N-ACETYLTRANSFERASE DOMAIN-CONTAINING PROTEIN"/>
    <property type="match status" value="1"/>
</dbReference>
<dbReference type="InterPro" id="IPR000182">
    <property type="entry name" value="GNAT_dom"/>
</dbReference>
<sequence>MKEFHYFLDNCVNIMFKISGRMGETNSMFDELVGEKVRIVPMEKHHIQGLTEIGKDKMIWSHLPKAIYTLNDMKSFVEEALNKKETGIEFPFVVLRRDNDKIIGTTRFLDISNLNKSLEIGWTWYTPSVWGTHINTECKYLLLKYCFETLNLIRVQFKTDERNVRSQKAIEKIGGVKEGILRNHMIRKDGTFRNSVFYSVIEGDWVSVKNNLENILEIPQKQM</sequence>
<dbReference type="Proteomes" id="UP000319671">
    <property type="component" value="Unassembled WGS sequence"/>
</dbReference>
<dbReference type="SUPFAM" id="SSF55729">
    <property type="entry name" value="Acyl-CoA N-acyltransferases (Nat)"/>
    <property type="match status" value="1"/>
</dbReference>
<protein>
    <submittedName>
        <fullName evidence="2">RimJ/RimL family protein N-acetyltransferase</fullName>
    </submittedName>
</protein>
<accession>A0A561C9T5</accession>
<dbReference type="PANTHER" id="PTHR43610">
    <property type="entry name" value="BLL6696 PROTEIN"/>
    <property type="match status" value="1"/>
</dbReference>
<keyword evidence="2" id="KW-0808">Transferase</keyword>
<feature type="domain" description="N-acetyltransferase" evidence="1">
    <location>
        <begin position="37"/>
        <end position="199"/>
    </location>
</feature>
<dbReference type="Pfam" id="PF13302">
    <property type="entry name" value="Acetyltransf_3"/>
    <property type="match status" value="1"/>
</dbReference>
<proteinExistence type="predicted"/>
<evidence type="ECO:0000313" key="3">
    <source>
        <dbReference type="Proteomes" id="UP000319671"/>
    </source>
</evidence>
<dbReference type="PROSITE" id="PS51186">
    <property type="entry name" value="GNAT"/>
    <property type="match status" value="1"/>
</dbReference>
<evidence type="ECO:0000259" key="1">
    <source>
        <dbReference type="PROSITE" id="PS51186"/>
    </source>
</evidence>
<reference evidence="2 3" key="1">
    <citation type="submission" date="2019-06" db="EMBL/GenBank/DDBJ databases">
        <title>Sorghum-associated microbial communities from plants grown in Nebraska, USA.</title>
        <authorList>
            <person name="Schachtman D."/>
        </authorList>
    </citation>
    <scope>NUCLEOTIDE SEQUENCE [LARGE SCALE GENOMIC DNA]</scope>
    <source>
        <strain evidence="2 3">2482</strain>
    </source>
</reference>
<evidence type="ECO:0000313" key="2">
    <source>
        <dbReference type="EMBL" id="TWD87925.1"/>
    </source>
</evidence>
<dbReference type="GO" id="GO:0016747">
    <property type="term" value="F:acyltransferase activity, transferring groups other than amino-acyl groups"/>
    <property type="evidence" value="ECO:0007669"/>
    <property type="project" value="InterPro"/>
</dbReference>
<name>A0A561C9T5_9BACI</name>
<keyword evidence="3" id="KW-1185">Reference proteome</keyword>
<comment type="caution">
    <text evidence="2">The sequence shown here is derived from an EMBL/GenBank/DDBJ whole genome shotgun (WGS) entry which is preliminary data.</text>
</comment>